<evidence type="ECO:0000256" key="8">
    <source>
        <dbReference type="ARBA" id="ARBA00023136"/>
    </source>
</evidence>
<evidence type="ECO:0000256" key="10">
    <source>
        <dbReference type="SAM" id="MobiDB-lite"/>
    </source>
</evidence>
<dbReference type="OrthoDB" id="2148490at2759"/>
<evidence type="ECO:0000256" key="5">
    <source>
        <dbReference type="ARBA" id="ARBA00022946"/>
    </source>
</evidence>
<evidence type="ECO:0000256" key="9">
    <source>
        <dbReference type="RuleBase" id="RU003945"/>
    </source>
</evidence>
<keyword evidence="8 11" id="KW-0472">Membrane</keyword>
<dbReference type="NCBIfam" id="TIGR03592">
    <property type="entry name" value="yidC_oxa1_cterm"/>
    <property type="match status" value="1"/>
</dbReference>
<organism evidence="13 14">
    <name type="scientific">Acaromyces ingoldii</name>
    <dbReference type="NCBI Taxonomy" id="215250"/>
    <lineage>
        <taxon>Eukaryota</taxon>
        <taxon>Fungi</taxon>
        <taxon>Dikarya</taxon>
        <taxon>Basidiomycota</taxon>
        <taxon>Ustilaginomycotina</taxon>
        <taxon>Exobasidiomycetes</taxon>
        <taxon>Exobasidiales</taxon>
        <taxon>Cryptobasidiaceae</taxon>
        <taxon>Acaromyces</taxon>
    </lineage>
</organism>
<dbReference type="AlphaFoldDB" id="A0A316YCV4"/>
<protein>
    <recommendedName>
        <fullName evidence="12">Membrane insertase YidC/Oxa/ALB C-terminal domain-containing protein</fullName>
    </recommendedName>
</protein>
<feature type="compositionally biased region" description="Basic and acidic residues" evidence="10">
    <location>
        <begin position="387"/>
        <end position="401"/>
    </location>
</feature>
<feature type="compositionally biased region" description="Basic and acidic residues" evidence="10">
    <location>
        <begin position="253"/>
        <end position="265"/>
    </location>
</feature>
<dbReference type="GO" id="GO:0032979">
    <property type="term" value="P:protein insertion into mitochondrial inner membrane from matrix"/>
    <property type="evidence" value="ECO:0007669"/>
    <property type="project" value="TreeGrafter"/>
</dbReference>
<feature type="domain" description="Membrane insertase YidC/Oxa/ALB C-terminal" evidence="12">
    <location>
        <begin position="41"/>
        <end position="239"/>
    </location>
</feature>
<evidence type="ECO:0000256" key="4">
    <source>
        <dbReference type="ARBA" id="ARBA00022792"/>
    </source>
</evidence>
<evidence type="ECO:0000256" key="3">
    <source>
        <dbReference type="ARBA" id="ARBA00022692"/>
    </source>
</evidence>
<dbReference type="RefSeq" id="XP_025374219.1">
    <property type="nucleotide sequence ID" value="XM_025519013.1"/>
</dbReference>
<evidence type="ECO:0000256" key="11">
    <source>
        <dbReference type="SAM" id="Phobius"/>
    </source>
</evidence>
<evidence type="ECO:0000259" key="12">
    <source>
        <dbReference type="Pfam" id="PF02096"/>
    </source>
</evidence>
<feature type="transmembrane region" description="Helical" evidence="11">
    <location>
        <begin position="202"/>
        <end position="226"/>
    </location>
</feature>
<evidence type="ECO:0000313" key="13">
    <source>
        <dbReference type="EMBL" id="PWN87021.1"/>
    </source>
</evidence>
<feature type="transmembrane region" description="Helical" evidence="11">
    <location>
        <begin position="39"/>
        <end position="61"/>
    </location>
</feature>
<dbReference type="GO" id="GO:0005743">
    <property type="term" value="C:mitochondrial inner membrane"/>
    <property type="evidence" value="ECO:0007669"/>
    <property type="project" value="UniProtKB-SubCell"/>
</dbReference>
<dbReference type="PANTHER" id="PTHR12428:SF66">
    <property type="entry name" value="MITOCHONDRIAL INNER MEMBRANE PROTEIN OXA1L"/>
    <property type="match status" value="1"/>
</dbReference>
<dbReference type="EMBL" id="KZ819641">
    <property type="protein sequence ID" value="PWN87021.1"/>
    <property type="molecule type" value="Genomic_DNA"/>
</dbReference>
<comment type="similarity">
    <text evidence="2 9">Belongs to the OXA1/ALB3/YidC family.</text>
</comment>
<dbReference type="PANTHER" id="PTHR12428">
    <property type="entry name" value="OXA1"/>
    <property type="match status" value="1"/>
</dbReference>
<dbReference type="InterPro" id="IPR001708">
    <property type="entry name" value="YidC/ALB3/OXA1/COX18"/>
</dbReference>
<gene>
    <name evidence="13" type="ORF">FA10DRAFT_234969</name>
</gene>
<comment type="subcellular location">
    <subcellularLocation>
        <location evidence="9">Membrane</location>
        <topology evidence="9">Multi-pass membrane protein</topology>
    </subcellularLocation>
    <subcellularLocation>
        <location evidence="1">Mitochondrion inner membrane</location>
        <topology evidence="1">Multi-pass membrane protein</topology>
    </subcellularLocation>
</comment>
<feature type="compositionally biased region" description="Low complexity" evidence="10">
    <location>
        <begin position="342"/>
        <end position="371"/>
    </location>
</feature>
<feature type="region of interest" description="Disordered" evidence="10">
    <location>
        <begin position="253"/>
        <end position="326"/>
    </location>
</feature>
<keyword evidence="4" id="KW-0999">Mitochondrion inner membrane</keyword>
<evidence type="ECO:0000256" key="6">
    <source>
        <dbReference type="ARBA" id="ARBA00022989"/>
    </source>
</evidence>
<dbReference type="FunCoup" id="A0A316YCV4">
    <property type="interactions" value="302"/>
</dbReference>
<accession>A0A316YCV4</accession>
<dbReference type="GeneID" id="37040929"/>
<keyword evidence="5" id="KW-0809">Transit peptide</keyword>
<evidence type="ECO:0000256" key="2">
    <source>
        <dbReference type="ARBA" id="ARBA00009877"/>
    </source>
</evidence>
<name>A0A316YCV4_9BASI</name>
<keyword evidence="14" id="KW-1185">Reference proteome</keyword>
<feature type="region of interest" description="Disordered" evidence="10">
    <location>
        <begin position="338"/>
        <end position="414"/>
    </location>
</feature>
<dbReference type="GO" id="GO:0032977">
    <property type="term" value="F:membrane insertase activity"/>
    <property type="evidence" value="ECO:0007669"/>
    <property type="project" value="InterPro"/>
</dbReference>
<evidence type="ECO:0000256" key="7">
    <source>
        <dbReference type="ARBA" id="ARBA00023128"/>
    </source>
</evidence>
<dbReference type="Proteomes" id="UP000245768">
    <property type="component" value="Unassembled WGS sequence"/>
</dbReference>
<proteinExistence type="inferred from homology"/>
<dbReference type="CDD" id="cd20069">
    <property type="entry name" value="5TM_Oxa1-like"/>
    <property type="match status" value="1"/>
</dbReference>
<sequence>MAAASEHVATLESLGKLSSWPNVHYAQEMLDWLVESTGLPWWATIALVTITIRIAVFPVVVKGQTNAIRLGNIQPEMNRHMKNLQAAKASGDMRVMTESTQAVQKLMKDNDCHPIKSLITPLVQAPLFMTLFFALKGLAGAGLESMKTGGLFWFTDISVADPTTVLPIVAAGLTLAVLETGAEMGAAAGAKTQQQRYMRNGLRIVCVAIVPFTWSLPAAVFCYWATNNVFSLLQLLFLQQAGVRRMLKLPKKVDRSGDDENDPLKPKPPSMLTKLKSRVSPPTTSFSSADSAAARQSADSVRRPAPLSASAMAASTRLRAADKDAELSRERALRRLMEGGQEKAAATEAASAAVAAATAATPAAAAPAGAVEEQEVADPYELTLEEQLERERARKSEEKRQRVMSARQRRQKKT</sequence>
<keyword evidence="7" id="KW-0496">Mitochondrion</keyword>
<evidence type="ECO:0000313" key="14">
    <source>
        <dbReference type="Proteomes" id="UP000245768"/>
    </source>
</evidence>
<keyword evidence="6 11" id="KW-1133">Transmembrane helix</keyword>
<dbReference type="Pfam" id="PF02096">
    <property type="entry name" value="60KD_IMP"/>
    <property type="match status" value="1"/>
</dbReference>
<dbReference type="InParanoid" id="A0A316YCV4"/>
<feature type="compositionally biased region" description="Low complexity" evidence="10">
    <location>
        <begin position="280"/>
        <end position="299"/>
    </location>
</feature>
<keyword evidence="3 9" id="KW-0812">Transmembrane</keyword>
<reference evidence="13 14" key="1">
    <citation type="journal article" date="2018" name="Mol. Biol. Evol.">
        <title>Broad Genomic Sampling Reveals a Smut Pathogenic Ancestry of the Fungal Clade Ustilaginomycotina.</title>
        <authorList>
            <person name="Kijpornyongpan T."/>
            <person name="Mondo S.J."/>
            <person name="Barry K."/>
            <person name="Sandor L."/>
            <person name="Lee J."/>
            <person name="Lipzen A."/>
            <person name="Pangilinan J."/>
            <person name="LaButti K."/>
            <person name="Hainaut M."/>
            <person name="Henrissat B."/>
            <person name="Grigoriev I.V."/>
            <person name="Spatafora J.W."/>
            <person name="Aime M.C."/>
        </authorList>
    </citation>
    <scope>NUCLEOTIDE SEQUENCE [LARGE SCALE GENOMIC DNA]</scope>
    <source>
        <strain evidence="13 14">MCA 4198</strain>
    </source>
</reference>
<evidence type="ECO:0000256" key="1">
    <source>
        <dbReference type="ARBA" id="ARBA00004448"/>
    </source>
</evidence>
<dbReference type="STRING" id="215250.A0A316YCV4"/>
<dbReference type="InterPro" id="IPR028055">
    <property type="entry name" value="YidC/Oxa/ALB_C"/>
</dbReference>
<feature type="compositionally biased region" description="Acidic residues" evidence="10">
    <location>
        <begin position="372"/>
        <end position="386"/>
    </location>
</feature>